<organism evidence="1">
    <name type="scientific">Fusarium oxysporum f. sp. pisi HDV247</name>
    <dbReference type="NCBI Taxonomy" id="1080344"/>
    <lineage>
        <taxon>Eukaryota</taxon>
        <taxon>Fungi</taxon>
        <taxon>Dikarya</taxon>
        <taxon>Ascomycota</taxon>
        <taxon>Pezizomycotina</taxon>
        <taxon>Sordariomycetes</taxon>
        <taxon>Hypocreomycetidae</taxon>
        <taxon>Hypocreales</taxon>
        <taxon>Nectriaceae</taxon>
        <taxon>Fusarium</taxon>
        <taxon>Fusarium oxysporum species complex</taxon>
    </lineage>
</organism>
<dbReference type="Proteomes" id="UP000030751">
    <property type="component" value="Unassembled WGS sequence"/>
</dbReference>
<proteinExistence type="predicted"/>
<dbReference type="HOGENOM" id="CLU_3125080_0_0_1"/>
<sequence length="50" mass="5636">MVLLSTHRVEGSQQPCSSHRQTAIIRFSNFCFIKAPISRREAGGSQRPYS</sequence>
<reference evidence="1" key="2">
    <citation type="submission" date="2012-05" db="EMBL/GenBank/DDBJ databases">
        <title>Annotation of the Genome Sequence of Fusarium oxysporum HDV247.</title>
        <authorList>
            <consortium name="The Broad Institute Genomics Platform"/>
            <person name="Ma L.-J."/>
            <person name="Corby-Kistler H."/>
            <person name="Broz K."/>
            <person name="Gale L.R."/>
            <person name="Jonkers W."/>
            <person name="O'Donnell K."/>
            <person name="Ploetz R."/>
            <person name="Steinberg C."/>
            <person name="Schwartz D.C."/>
            <person name="VanEtten H."/>
            <person name="Zhou S."/>
            <person name="Young S.K."/>
            <person name="Zeng Q."/>
            <person name="Gargeya S."/>
            <person name="Fitzgerald M."/>
            <person name="Abouelleil A."/>
            <person name="Alvarado L."/>
            <person name="Chapman S.B."/>
            <person name="Gainer-Dewar J."/>
            <person name="Goldberg J."/>
            <person name="Griggs A."/>
            <person name="Gujja S."/>
            <person name="Hansen M."/>
            <person name="Howarth C."/>
            <person name="Imamovic A."/>
            <person name="Ireland A."/>
            <person name="Larimer J."/>
            <person name="McCowan C."/>
            <person name="Murphy C."/>
            <person name="Pearson M."/>
            <person name="Poon T.W."/>
            <person name="Priest M."/>
            <person name="Roberts A."/>
            <person name="Saif S."/>
            <person name="Shea T."/>
            <person name="Sykes S."/>
            <person name="Wortman J."/>
            <person name="Nusbaum C."/>
            <person name="Birren B."/>
        </authorList>
    </citation>
    <scope>NUCLEOTIDE SEQUENCE</scope>
    <source>
        <strain evidence="1">HDV247</strain>
    </source>
</reference>
<gene>
    <name evidence="1" type="ORF">FOVG_19510</name>
</gene>
<dbReference type="EMBL" id="JH651170">
    <property type="protein sequence ID" value="EXA28924.1"/>
    <property type="molecule type" value="Genomic_DNA"/>
</dbReference>
<dbReference type="AlphaFoldDB" id="W9N8H5"/>
<protein>
    <submittedName>
        <fullName evidence="1">Uncharacterized protein</fullName>
    </submittedName>
</protein>
<name>W9N8H5_FUSOX</name>
<reference evidence="1" key="1">
    <citation type="submission" date="2011-10" db="EMBL/GenBank/DDBJ databases">
        <title>The Genome Sequence of Fusarium oxysporum HDV247.</title>
        <authorList>
            <consortium name="The Broad Institute Genome Sequencing Platform"/>
            <person name="Ma L.-J."/>
            <person name="Gale L.R."/>
            <person name="Schwartz D.C."/>
            <person name="Zhou S."/>
            <person name="Corby-Kistler H."/>
            <person name="Young S.K."/>
            <person name="Zeng Q."/>
            <person name="Gargeya S."/>
            <person name="Fitzgerald M."/>
            <person name="Haas B."/>
            <person name="Abouelleil A."/>
            <person name="Alvarado L."/>
            <person name="Arachchi H.M."/>
            <person name="Berlin A."/>
            <person name="Brown A."/>
            <person name="Chapman S.B."/>
            <person name="Chen Z."/>
            <person name="Dunbar C."/>
            <person name="Freedman E."/>
            <person name="Gearin G."/>
            <person name="Goldberg J."/>
            <person name="Griggs A."/>
            <person name="Gujja S."/>
            <person name="Heiman D."/>
            <person name="Howarth C."/>
            <person name="Larson L."/>
            <person name="Lui A."/>
            <person name="MacDonald P.J.P."/>
            <person name="Montmayeur A."/>
            <person name="Murphy C."/>
            <person name="Neiman D."/>
            <person name="Pearson M."/>
            <person name="Priest M."/>
            <person name="Roberts A."/>
            <person name="Saif S."/>
            <person name="Shea T."/>
            <person name="Shenoy N."/>
            <person name="Sisk P."/>
            <person name="Stolte C."/>
            <person name="Sykes S."/>
            <person name="Wortman J."/>
            <person name="Nusbaum C."/>
            <person name="Birren B."/>
        </authorList>
    </citation>
    <scope>NUCLEOTIDE SEQUENCE [LARGE SCALE GENOMIC DNA]</scope>
    <source>
        <strain evidence="1">HDV247</strain>
    </source>
</reference>
<evidence type="ECO:0000313" key="1">
    <source>
        <dbReference type="EMBL" id="EXA28924.1"/>
    </source>
</evidence>
<accession>W9N8H5</accession>